<dbReference type="Pfam" id="PF00072">
    <property type="entry name" value="Response_reg"/>
    <property type="match status" value="1"/>
</dbReference>
<name>A0A844GGD7_9FIRM</name>
<dbReference type="Gene3D" id="3.40.50.2300">
    <property type="match status" value="1"/>
</dbReference>
<dbReference type="InterPro" id="IPR043128">
    <property type="entry name" value="Rev_trsase/Diguanyl_cyclase"/>
</dbReference>
<dbReference type="SMART" id="SM00448">
    <property type="entry name" value="REC"/>
    <property type="match status" value="1"/>
</dbReference>
<feature type="modified residue" description="4-aspartylphosphate" evidence="3">
    <location>
        <position position="209"/>
    </location>
</feature>
<dbReference type="InterPro" id="IPR035919">
    <property type="entry name" value="EAL_sf"/>
</dbReference>
<reference evidence="8 9" key="1">
    <citation type="submission" date="2019-11" db="EMBL/GenBank/DDBJ databases">
        <title>Draft genome sequence of Blautia luti DSM 14534T, isolated from human stool.</title>
        <authorList>
            <person name="Ortiz R."/>
            <person name="Melis-Arcos F."/>
            <person name="Covarrubias P."/>
            <person name="Cardenas J.P."/>
            <person name="Perez-Donoso J."/>
            <person name="Almonacid D."/>
        </authorList>
    </citation>
    <scope>NUCLEOTIDE SEQUENCE [LARGE SCALE GENOMIC DNA]</scope>
    <source>
        <strain evidence="8 9">DSM 14534</strain>
    </source>
</reference>
<dbReference type="InterPro" id="IPR011006">
    <property type="entry name" value="CheY-like_superfamily"/>
</dbReference>
<evidence type="ECO:0000256" key="3">
    <source>
        <dbReference type="PROSITE-ProRule" id="PRU00169"/>
    </source>
</evidence>
<dbReference type="NCBIfam" id="TIGR00254">
    <property type="entry name" value="GGDEF"/>
    <property type="match status" value="1"/>
</dbReference>
<comment type="caution">
    <text evidence="8">The sequence shown here is derived from an EMBL/GenBank/DDBJ whole genome shotgun (WGS) entry which is preliminary data.</text>
</comment>
<feature type="domain" description="EAL" evidence="6">
    <location>
        <begin position="451"/>
        <end position="703"/>
    </location>
</feature>
<dbReference type="SUPFAM" id="SSF141868">
    <property type="entry name" value="EAL domain-like"/>
    <property type="match status" value="1"/>
</dbReference>
<feature type="coiled-coil region" evidence="4">
    <location>
        <begin position="430"/>
        <end position="464"/>
    </location>
</feature>
<dbReference type="EMBL" id="WMBC01000001">
    <property type="protein sequence ID" value="MTD59800.1"/>
    <property type="molecule type" value="Genomic_DNA"/>
</dbReference>
<dbReference type="SUPFAM" id="SSF52172">
    <property type="entry name" value="CheY-like"/>
    <property type="match status" value="1"/>
</dbReference>
<dbReference type="InterPro" id="IPR000160">
    <property type="entry name" value="GGDEF_dom"/>
</dbReference>
<dbReference type="Gene3D" id="3.30.70.270">
    <property type="match status" value="1"/>
</dbReference>
<dbReference type="GO" id="GO:0071111">
    <property type="term" value="F:cyclic-guanylate-specific phosphodiesterase activity"/>
    <property type="evidence" value="ECO:0007669"/>
    <property type="project" value="InterPro"/>
</dbReference>
<dbReference type="SUPFAM" id="SSF55073">
    <property type="entry name" value="Nucleotide cyclase"/>
    <property type="match status" value="1"/>
</dbReference>
<dbReference type="PROSITE" id="PS50887">
    <property type="entry name" value="GGDEF"/>
    <property type="match status" value="1"/>
</dbReference>
<evidence type="ECO:0000259" key="6">
    <source>
        <dbReference type="PROSITE" id="PS50883"/>
    </source>
</evidence>
<comment type="function">
    <text evidence="2">May play the central regulatory role in sporulation. It may be an element of the effector pathway responsible for the activation of sporulation genes in response to nutritional stress. Spo0A may act in concert with spo0H (a sigma factor) to control the expression of some genes that are critical to the sporulation process.</text>
</comment>
<proteinExistence type="predicted"/>
<dbReference type="CDD" id="cd01948">
    <property type="entry name" value="EAL"/>
    <property type="match status" value="1"/>
</dbReference>
<dbReference type="SMART" id="SM00267">
    <property type="entry name" value="GGDEF"/>
    <property type="match status" value="1"/>
</dbReference>
<keyword evidence="4" id="KW-0175">Coiled coil</keyword>
<dbReference type="Pfam" id="PF00990">
    <property type="entry name" value="GGDEF"/>
    <property type="match status" value="1"/>
</dbReference>
<sequence>MGTDSDREKNTQLLGLINILGDDYTNIYLVNRKTQQIEIYRYRNQDVDVEKELYKEKPYESAMTSYIENKVVPEDRRKMSMETNLDAVCEHLTRVSQFTVHYRVRRNGEIQFYYMKCARIGDADDFESIVFAFANEDIDVRRNELSELLKPGGTASKRKVLIVEDNELNREILSSVLSENFEVLMAEDGEEGLKLLAEHYRDLSVILLDICMPVCDGFEFLKRSQSDPLLASVPVIVTTGSNQPDVEIQCLDLGASDFIAKPYNSRVVIGRINSVIKLKESAQTLTAVEHDELTGLYTRQAFFYHAKTLIRLKPEENFHLIVADVRDFKQINSSYGEKVGDQMLCYLGRAFNKNHKLGLIARYGSDQFVCMTYGNIDLSPANVKGSLAKIAADAPVPNVRVKCGIYENIDKSQPISVLCDRGFLALKSIRDNYECNVAYYTREMNEKQNQNRVLENRFEEAIRDREFVVYFQAKYDVKTDKIVGAESLVRWINKDGSMVMPGDFIPLYERDGLIVRLDEYVFREVCRFQRDTMERGEELLPVSVNLSRASIHHSGVVERYVEIVKEYGIPPSCVPIELTETATLYNEQIRKFTDMLVNEGFRLHMDDFGSGYSSLITLNELPFTTLKIDKSLIDYIEQDKGKKVVRQVINLAHGLDMDVIAEGVETLGQVKLLRKMECDNIQGFYYARPQPKDVYIEMLRKKQ</sequence>
<dbReference type="Gene3D" id="3.20.20.450">
    <property type="entry name" value="EAL domain"/>
    <property type="match status" value="1"/>
</dbReference>
<dbReference type="SMART" id="SM00052">
    <property type="entry name" value="EAL"/>
    <property type="match status" value="1"/>
</dbReference>
<evidence type="ECO:0000313" key="9">
    <source>
        <dbReference type="Proteomes" id="UP000437824"/>
    </source>
</evidence>
<dbReference type="GO" id="GO:0000160">
    <property type="term" value="P:phosphorelay signal transduction system"/>
    <property type="evidence" value="ECO:0007669"/>
    <property type="project" value="InterPro"/>
</dbReference>
<dbReference type="PROSITE" id="PS50883">
    <property type="entry name" value="EAL"/>
    <property type="match status" value="1"/>
</dbReference>
<dbReference type="PANTHER" id="PTHR33121">
    <property type="entry name" value="CYCLIC DI-GMP PHOSPHODIESTERASE PDEF"/>
    <property type="match status" value="1"/>
</dbReference>
<evidence type="ECO:0000259" key="7">
    <source>
        <dbReference type="PROSITE" id="PS50887"/>
    </source>
</evidence>
<feature type="domain" description="Response regulatory" evidence="5">
    <location>
        <begin position="159"/>
        <end position="276"/>
    </location>
</feature>
<evidence type="ECO:0000259" key="5">
    <source>
        <dbReference type="PROSITE" id="PS50110"/>
    </source>
</evidence>
<feature type="domain" description="GGDEF" evidence="7">
    <location>
        <begin position="316"/>
        <end position="442"/>
    </location>
</feature>
<accession>A0A844GGD7</accession>
<keyword evidence="3" id="KW-0597">Phosphoprotein</keyword>
<dbReference type="InterPro" id="IPR001789">
    <property type="entry name" value="Sig_transdc_resp-reg_receiver"/>
</dbReference>
<dbReference type="AlphaFoldDB" id="A0A844GGD7"/>
<evidence type="ECO:0000256" key="1">
    <source>
        <dbReference type="ARBA" id="ARBA00018672"/>
    </source>
</evidence>
<evidence type="ECO:0000313" key="8">
    <source>
        <dbReference type="EMBL" id="MTD59800.1"/>
    </source>
</evidence>
<dbReference type="InterPro" id="IPR001633">
    <property type="entry name" value="EAL_dom"/>
</dbReference>
<dbReference type="PANTHER" id="PTHR33121:SF70">
    <property type="entry name" value="SIGNALING PROTEIN YKOW"/>
    <property type="match status" value="1"/>
</dbReference>
<dbReference type="Pfam" id="PF00563">
    <property type="entry name" value="EAL"/>
    <property type="match status" value="1"/>
</dbReference>
<evidence type="ECO:0000256" key="4">
    <source>
        <dbReference type="SAM" id="Coils"/>
    </source>
</evidence>
<dbReference type="PROSITE" id="PS50110">
    <property type="entry name" value="RESPONSE_REGULATORY"/>
    <property type="match status" value="1"/>
</dbReference>
<protein>
    <recommendedName>
        <fullName evidence="1">Stage 0 sporulation protein A homolog</fullName>
    </recommendedName>
</protein>
<dbReference type="InterPro" id="IPR029787">
    <property type="entry name" value="Nucleotide_cyclase"/>
</dbReference>
<gene>
    <name evidence="8" type="ORF">GKZ57_00565</name>
</gene>
<dbReference type="Proteomes" id="UP000437824">
    <property type="component" value="Unassembled WGS sequence"/>
</dbReference>
<dbReference type="InterPro" id="IPR050706">
    <property type="entry name" value="Cyclic-di-GMP_PDE-like"/>
</dbReference>
<dbReference type="RefSeq" id="WP_154779652.1">
    <property type="nucleotide sequence ID" value="NZ_WMBC01000001.1"/>
</dbReference>
<organism evidence="8 9">
    <name type="scientific">Blautia luti DSM 14534 = JCM 17040</name>
    <dbReference type="NCBI Taxonomy" id="649762"/>
    <lineage>
        <taxon>Bacteria</taxon>
        <taxon>Bacillati</taxon>
        <taxon>Bacillota</taxon>
        <taxon>Clostridia</taxon>
        <taxon>Lachnospirales</taxon>
        <taxon>Lachnospiraceae</taxon>
        <taxon>Blautia</taxon>
    </lineage>
</organism>
<evidence type="ECO:0000256" key="2">
    <source>
        <dbReference type="ARBA" id="ARBA00024867"/>
    </source>
</evidence>